<sequence>MIKRQDTEYSQIYGRDFIIGWDKSELSDSGSGKLVYRGKYDKDKWLMALLIQHGKFKPEELIFTHVLDAKAPSSKDEELSGKSAMECLSLLCKLNDGGLSLTNYAGPELLLKLFEAAANVNLLGDLDKLLGLNAVKTRLIISFNNFRCLPETVNFSTIRSPRIETVELVFNSGWHEVEDEEFYASEWLKLLSYVVTSCPNLKNLEVKVNMQAMRAMMDLVLSQITAEDCFIRVQFNSYIDVYYLEELESSDHELFLVGVRKPGIDDTDICREVPFGNTAELSFRISAFVDGSLTDREEFDGDYAIDYYDDYFEEYASSGIEELEDQYFRRHFD</sequence>
<protein>
    <submittedName>
        <fullName evidence="2">Uncharacterized protein</fullName>
    </submittedName>
</protein>
<proteinExistence type="predicted"/>
<dbReference type="Proteomes" id="UP000887574">
    <property type="component" value="Unplaced"/>
</dbReference>
<organism evidence="1 2">
    <name type="scientific">Ditylenchus dipsaci</name>
    <dbReference type="NCBI Taxonomy" id="166011"/>
    <lineage>
        <taxon>Eukaryota</taxon>
        <taxon>Metazoa</taxon>
        <taxon>Ecdysozoa</taxon>
        <taxon>Nematoda</taxon>
        <taxon>Chromadorea</taxon>
        <taxon>Rhabditida</taxon>
        <taxon>Tylenchina</taxon>
        <taxon>Tylenchomorpha</taxon>
        <taxon>Sphaerularioidea</taxon>
        <taxon>Anguinidae</taxon>
        <taxon>Anguininae</taxon>
        <taxon>Ditylenchus</taxon>
    </lineage>
</organism>
<name>A0A915DM89_9BILA</name>
<dbReference type="WBParaSite" id="jg20969">
    <property type="protein sequence ID" value="jg20969"/>
    <property type="gene ID" value="jg20969"/>
</dbReference>
<reference evidence="2" key="1">
    <citation type="submission" date="2022-11" db="UniProtKB">
        <authorList>
            <consortium name="WormBaseParasite"/>
        </authorList>
    </citation>
    <scope>IDENTIFICATION</scope>
</reference>
<evidence type="ECO:0000313" key="1">
    <source>
        <dbReference type="Proteomes" id="UP000887574"/>
    </source>
</evidence>
<evidence type="ECO:0000313" key="2">
    <source>
        <dbReference type="WBParaSite" id="jg20969"/>
    </source>
</evidence>
<accession>A0A915DM89</accession>
<keyword evidence="1" id="KW-1185">Reference proteome</keyword>
<dbReference type="AlphaFoldDB" id="A0A915DM89"/>